<dbReference type="AlphaFoldDB" id="A0AAW6TWC6"/>
<name>A0AAW6TWC6_9BACT</name>
<proteinExistence type="predicted"/>
<dbReference type="GO" id="GO:0034765">
    <property type="term" value="P:regulation of monoatomic ion transmembrane transport"/>
    <property type="evidence" value="ECO:0007669"/>
    <property type="project" value="TreeGrafter"/>
</dbReference>
<feature type="domain" description="Potassium channel" evidence="2">
    <location>
        <begin position="125"/>
        <end position="201"/>
    </location>
</feature>
<feature type="transmembrane region" description="Helical" evidence="1">
    <location>
        <begin position="112"/>
        <end position="130"/>
    </location>
</feature>
<dbReference type="PANTHER" id="PTHR11767">
    <property type="entry name" value="INWARD RECTIFIER POTASSIUM CHANNEL"/>
    <property type="match status" value="1"/>
</dbReference>
<keyword evidence="1" id="KW-1133">Transmembrane helix</keyword>
<reference evidence="3" key="1">
    <citation type="submission" date="2023-05" db="EMBL/GenBank/DDBJ databases">
        <title>Anaerotaeda fermentans gen. nov., sp. nov., a novel anaerobic planctomycete of the new family within the order Sedimentisphaerales isolated from Taman Peninsula, Russia.</title>
        <authorList>
            <person name="Khomyakova M.A."/>
            <person name="Merkel A.Y."/>
            <person name="Slobodkin A.I."/>
        </authorList>
    </citation>
    <scope>NUCLEOTIDE SEQUENCE</scope>
    <source>
        <strain evidence="3">M17dextr</strain>
    </source>
</reference>
<evidence type="ECO:0000256" key="1">
    <source>
        <dbReference type="SAM" id="Phobius"/>
    </source>
</evidence>
<dbReference type="PANTHER" id="PTHR11767:SF102">
    <property type="entry name" value="INWARDLY RECTIFYING POTASSIUM CHANNEL 1, ISOFORM F"/>
    <property type="match status" value="1"/>
</dbReference>
<dbReference type="InterPro" id="IPR016449">
    <property type="entry name" value="K_chnl_inward-rec_Kir"/>
</dbReference>
<sequence>MNRANLQDAHLEGAMLNCAELKGTILHIASVDGATILWGCTVNRHSKVCMGTDLSGVALDTVKIDPGTKLLVEYNIRRKNWEQWYREHNVLHSAVVRSFWWFSDYGLSTGRVLFSFAGLAFVFAIIYWLWPRCVMVNGKVGDVREFVYALYFSVVTMTTLGFGDIAANPDSTCGQLLLMFQVILGYVLLGALVTRFAVLFTAGGPAGQFADEKGIIDRVRRFVTRRFGRRAAK</sequence>
<dbReference type="Pfam" id="PF07885">
    <property type="entry name" value="Ion_trans_2"/>
    <property type="match status" value="1"/>
</dbReference>
<dbReference type="InterPro" id="IPR013099">
    <property type="entry name" value="K_chnl_dom"/>
</dbReference>
<organism evidence="3 4">
    <name type="scientific">Anaerobaca lacustris</name>
    <dbReference type="NCBI Taxonomy" id="3044600"/>
    <lineage>
        <taxon>Bacteria</taxon>
        <taxon>Pseudomonadati</taxon>
        <taxon>Planctomycetota</taxon>
        <taxon>Phycisphaerae</taxon>
        <taxon>Sedimentisphaerales</taxon>
        <taxon>Anaerobacaceae</taxon>
        <taxon>Anaerobaca</taxon>
    </lineage>
</organism>
<dbReference type="Proteomes" id="UP001431776">
    <property type="component" value="Unassembled WGS sequence"/>
</dbReference>
<evidence type="ECO:0000313" key="3">
    <source>
        <dbReference type="EMBL" id="MDI6447789.1"/>
    </source>
</evidence>
<feature type="transmembrane region" description="Helical" evidence="1">
    <location>
        <begin position="177"/>
        <end position="198"/>
    </location>
</feature>
<keyword evidence="1" id="KW-0812">Transmembrane</keyword>
<dbReference type="GO" id="GO:0005242">
    <property type="term" value="F:inward rectifier potassium channel activity"/>
    <property type="evidence" value="ECO:0007669"/>
    <property type="project" value="InterPro"/>
</dbReference>
<feature type="transmembrane region" description="Helical" evidence="1">
    <location>
        <begin position="146"/>
        <end position="165"/>
    </location>
</feature>
<dbReference type="InterPro" id="IPR001646">
    <property type="entry name" value="5peptide_repeat"/>
</dbReference>
<accession>A0AAW6TWC6</accession>
<dbReference type="SUPFAM" id="SSF81324">
    <property type="entry name" value="Voltage-gated potassium channels"/>
    <property type="match status" value="1"/>
</dbReference>
<keyword evidence="3" id="KW-0406">Ion transport</keyword>
<dbReference type="EMBL" id="JASCXX010000002">
    <property type="protein sequence ID" value="MDI6447789.1"/>
    <property type="molecule type" value="Genomic_DNA"/>
</dbReference>
<protein>
    <submittedName>
        <fullName evidence="3">Potassium channel family protein</fullName>
    </submittedName>
</protein>
<keyword evidence="3" id="KW-0407">Ion channel</keyword>
<evidence type="ECO:0000313" key="4">
    <source>
        <dbReference type="Proteomes" id="UP001431776"/>
    </source>
</evidence>
<keyword evidence="4" id="KW-1185">Reference proteome</keyword>
<keyword evidence="1" id="KW-0472">Membrane</keyword>
<dbReference type="GO" id="GO:1990573">
    <property type="term" value="P:potassium ion import across plasma membrane"/>
    <property type="evidence" value="ECO:0007669"/>
    <property type="project" value="TreeGrafter"/>
</dbReference>
<dbReference type="RefSeq" id="WP_349243201.1">
    <property type="nucleotide sequence ID" value="NZ_JASCXX010000002.1"/>
</dbReference>
<evidence type="ECO:0000259" key="2">
    <source>
        <dbReference type="Pfam" id="PF07885"/>
    </source>
</evidence>
<dbReference type="GO" id="GO:0005886">
    <property type="term" value="C:plasma membrane"/>
    <property type="evidence" value="ECO:0007669"/>
    <property type="project" value="TreeGrafter"/>
</dbReference>
<keyword evidence="3" id="KW-0813">Transport</keyword>
<dbReference type="Pfam" id="PF00805">
    <property type="entry name" value="Pentapeptide"/>
    <property type="match status" value="1"/>
</dbReference>
<comment type="caution">
    <text evidence="3">The sequence shown here is derived from an EMBL/GenBank/DDBJ whole genome shotgun (WGS) entry which is preliminary data.</text>
</comment>
<gene>
    <name evidence="3" type="ORF">QJ522_01940</name>
</gene>
<dbReference type="Gene3D" id="1.10.287.70">
    <property type="match status" value="1"/>
</dbReference>